<evidence type="ECO:0000313" key="2">
    <source>
        <dbReference type="EMBL" id="NWC32986.1"/>
    </source>
</evidence>
<comment type="caution">
    <text evidence="2">The sequence shown here is derived from an EMBL/GenBank/DDBJ whole genome shotgun (WGS) entry which is preliminary data.</text>
</comment>
<evidence type="ECO:0000256" key="1">
    <source>
        <dbReference type="SAM" id="SignalP"/>
    </source>
</evidence>
<dbReference type="Pfam" id="PF00378">
    <property type="entry name" value="ECH_1"/>
    <property type="match status" value="1"/>
</dbReference>
<evidence type="ECO:0000313" key="3">
    <source>
        <dbReference type="Proteomes" id="UP000520592"/>
    </source>
</evidence>
<dbReference type="PANTHER" id="PTHR43459:SF1">
    <property type="entry name" value="EG:BACN32G11.4 PROTEIN"/>
    <property type="match status" value="1"/>
</dbReference>
<sequence>MNTTQRLFPSTLRLLNAALVVGGLVLSVSAQAADEPTASASKAGPAESASAVKQEILLKRVTPEYWRVTFHNPPFNIYGPETMPQLNEIITAIETDPKVKVVVFDSDVPDFFLTHYDFVPPLSDTTRLPNGSTGLPPLPDMLVRLSKAPVVSIVSIRGRATGVGSELSLASDMRFASRERAILSQWEVGSALVPGGGPSSRLPRLMGRGRALEVLLTGEDIDGDLAERYGYVNRSLPDAQLDGFVDTMARRIATFDKQTIADIKQLVNKSSLPTDAEIGAEWAGFINSVKRPAAQEKIGQLMKAGLQKDPDVERRLGHYTGTLGQPSK</sequence>
<dbReference type="GO" id="GO:0016853">
    <property type="term" value="F:isomerase activity"/>
    <property type="evidence" value="ECO:0007669"/>
    <property type="project" value="UniProtKB-KW"/>
</dbReference>
<gene>
    <name evidence="2" type="ORF">HX876_11340</name>
</gene>
<protein>
    <submittedName>
        <fullName evidence="2">Enoyl-CoA hydratase/isomerase family protein</fullName>
    </submittedName>
</protein>
<reference evidence="2 3" key="1">
    <citation type="submission" date="2020-04" db="EMBL/GenBank/DDBJ databases">
        <title>Molecular characterization of pseudomonads from Agaricus bisporus reveal novel blotch 2 pathogens in Western Europe.</title>
        <authorList>
            <person name="Taparia T."/>
            <person name="Krijger M."/>
            <person name="Haynes E."/>
            <person name="Elpinstone J.G."/>
            <person name="Noble R."/>
            <person name="Van Der Wolf J."/>
        </authorList>
    </citation>
    <scope>NUCLEOTIDE SEQUENCE [LARGE SCALE GENOMIC DNA]</scope>
    <source>
        <strain evidence="2 3">IPO3737</strain>
    </source>
</reference>
<organism evidence="2 3">
    <name type="scientific">Pseudomonas gingeri</name>
    <dbReference type="NCBI Taxonomy" id="117681"/>
    <lineage>
        <taxon>Bacteria</taxon>
        <taxon>Pseudomonadati</taxon>
        <taxon>Pseudomonadota</taxon>
        <taxon>Gammaproteobacteria</taxon>
        <taxon>Pseudomonadales</taxon>
        <taxon>Pseudomonadaceae</taxon>
        <taxon>Pseudomonas</taxon>
    </lineage>
</organism>
<dbReference type="CDD" id="cd06558">
    <property type="entry name" value="crotonase-like"/>
    <property type="match status" value="1"/>
</dbReference>
<dbReference type="EMBL" id="JACAQD010000012">
    <property type="protein sequence ID" value="NWC32986.1"/>
    <property type="molecule type" value="Genomic_DNA"/>
</dbReference>
<dbReference type="SUPFAM" id="SSF52096">
    <property type="entry name" value="ClpP/crotonase"/>
    <property type="match status" value="1"/>
</dbReference>
<dbReference type="PANTHER" id="PTHR43459">
    <property type="entry name" value="ENOYL-COA HYDRATASE"/>
    <property type="match status" value="1"/>
</dbReference>
<dbReference type="InterPro" id="IPR001753">
    <property type="entry name" value="Enoyl-CoA_hydra/iso"/>
</dbReference>
<dbReference type="Proteomes" id="UP000520592">
    <property type="component" value="Unassembled WGS sequence"/>
</dbReference>
<keyword evidence="1" id="KW-0732">Signal</keyword>
<feature type="signal peptide" evidence="1">
    <location>
        <begin position="1"/>
        <end position="32"/>
    </location>
</feature>
<proteinExistence type="predicted"/>
<feature type="chain" id="PRO_5030879055" evidence="1">
    <location>
        <begin position="33"/>
        <end position="328"/>
    </location>
</feature>
<name>A0A7Y7YBW2_9PSED</name>
<keyword evidence="2" id="KW-0413">Isomerase</keyword>
<accession>A0A7Y7YBW2</accession>
<dbReference type="InterPro" id="IPR029045">
    <property type="entry name" value="ClpP/crotonase-like_dom_sf"/>
</dbReference>
<dbReference type="Gene3D" id="3.90.226.10">
    <property type="entry name" value="2-enoyl-CoA Hydratase, Chain A, domain 1"/>
    <property type="match status" value="1"/>
</dbReference>
<dbReference type="RefSeq" id="WP_177063291.1">
    <property type="nucleotide sequence ID" value="NZ_JACAPS010000057.1"/>
</dbReference>
<dbReference type="AlphaFoldDB" id="A0A7Y7YBW2"/>